<keyword evidence="3" id="KW-1185">Reference proteome</keyword>
<protein>
    <submittedName>
        <fullName evidence="2">Uncharacterized protein</fullName>
    </submittedName>
</protein>
<name>A0AAN8YLT5_SOLBU</name>
<keyword evidence="1" id="KW-0175">Coiled coil</keyword>
<gene>
    <name evidence="2" type="ORF">RDI58_007101</name>
</gene>
<organism evidence="2 3">
    <name type="scientific">Solanum bulbocastanum</name>
    <name type="common">Wild potato</name>
    <dbReference type="NCBI Taxonomy" id="147425"/>
    <lineage>
        <taxon>Eukaryota</taxon>
        <taxon>Viridiplantae</taxon>
        <taxon>Streptophyta</taxon>
        <taxon>Embryophyta</taxon>
        <taxon>Tracheophyta</taxon>
        <taxon>Spermatophyta</taxon>
        <taxon>Magnoliopsida</taxon>
        <taxon>eudicotyledons</taxon>
        <taxon>Gunneridae</taxon>
        <taxon>Pentapetalae</taxon>
        <taxon>asterids</taxon>
        <taxon>lamiids</taxon>
        <taxon>Solanales</taxon>
        <taxon>Solanaceae</taxon>
        <taxon>Solanoideae</taxon>
        <taxon>Solaneae</taxon>
        <taxon>Solanum</taxon>
    </lineage>
</organism>
<accession>A0AAN8YLT5</accession>
<evidence type="ECO:0000256" key="1">
    <source>
        <dbReference type="SAM" id="Coils"/>
    </source>
</evidence>
<dbReference type="AlphaFoldDB" id="A0AAN8YLT5"/>
<feature type="coiled-coil region" evidence="1">
    <location>
        <begin position="11"/>
        <end position="125"/>
    </location>
</feature>
<evidence type="ECO:0000313" key="3">
    <source>
        <dbReference type="Proteomes" id="UP001371456"/>
    </source>
</evidence>
<dbReference type="EMBL" id="JBANQN010000003">
    <property type="protein sequence ID" value="KAK6793648.1"/>
    <property type="molecule type" value="Genomic_DNA"/>
</dbReference>
<comment type="caution">
    <text evidence="2">The sequence shown here is derived from an EMBL/GenBank/DDBJ whole genome shotgun (WGS) entry which is preliminary data.</text>
</comment>
<evidence type="ECO:0000313" key="2">
    <source>
        <dbReference type="EMBL" id="KAK6793648.1"/>
    </source>
</evidence>
<proteinExistence type="predicted"/>
<reference evidence="2 3" key="1">
    <citation type="submission" date="2024-02" db="EMBL/GenBank/DDBJ databases">
        <title>de novo genome assembly of Solanum bulbocastanum strain 11H21.</title>
        <authorList>
            <person name="Hosaka A.J."/>
        </authorList>
    </citation>
    <scope>NUCLEOTIDE SEQUENCE [LARGE SCALE GENOMIC DNA]</scope>
    <source>
        <tissue evidence="2">Young leaves</tissue>
    </source>
</reference>
<sequence length="156" mass="18012">MAEELDQNQKIMSLRRERKFLLRKVDMLEAIHKVALEAKEMEIGVLKQKLDQLESTVMFYKGVFDATEREVTDLNKKLQEHDNRHWKMKMGLLYTVKIELAKIQIKELQNKVSKMENKLKIQDNAISQKLINENIQVAESSGANILVGESSGANID</sequence>
<dbReference type="Proteomes" id="UP001371456">
    <property type="component" value="Unassembled WGS sequence"/>
</dbReference>